<reference evidence="3" key="1">
    <citation type="journal article" date="2021" name="PeerJ">
        <title>Extensive microbial diversity within the chicken gut microbiome revealed by metagenomics and culture.</title>
        <authorList>
            <person name="Gilroy R."/>
            <person name="Ravi A."/>
            <person name="Getino M."/>
            <person name="Pursley I."/>
            <person name="Horton D.L."/>
            <person name="Alikhan N.F."/>
            <person name="Baker D."/>
            <person name="Gharbi K."/>
            <person name="Hall N."/>
            <person name="Watson M."/>
            <person name="Adriaenssens E.M."/>
            <person name="Foster-Nyarko E."/>
            <person name="Jarju S."/>
            <person name="Secka A."/>
            <person name="Antonio M."/>
            <person name="Oren A."/>
            <person name="Chaudhuri R.R."/>
            <person name="La Ragione R."/>
            <person name="Hildebrand F."/>
            <person name="Pallen M.J."/>
        </authorList>
    </citation>
    <scope>NUCLEOTIDE SEQUENCE</scope>
    <source>
        <strain evidence="3">7318</strain>
    </source>
</reference>
<proteinExistence type="predicted"/>
<dbReference type="InterPro" id="IPR051922">
    <property type="entry name" value="Bact_Sporulation_Assoc"/>
</dbReference>
<dbReference type="Pfam" id="PF08486">
    <property type="entry name" value="SpoIID"/>
    <property type="match status" value="1"/>
</dbReference>
<evidence type="ECO:0000313" key="3">
    <source>
        <dbReference type="EMBL" id="HJF85599.1"/>
    </source>
</evidence>
<feature type="signal peptide" evidence="1">
    <location>
        <begin position="1"/>
        <end position="24"/>
    </location>
</feature>
<evidence type="ECO:0000259" key="2">
    <source>
        <dbReference type="Pfam" id="PF08486"/>
    </source>
</evidence>
<comment type="caution">
    <text evidence="3">The sequence shown here is derived from an EMBL/GenBank/DDBJ whole genome shotgun (WGS) entry which is preliminary data.</text>
</comment>
<dbReference type="GO" id="GO:0030435">
    <property type="term" value="P:sporulation resulting in formation of a cellular spore"/>
    <property type="evidence" value="ECO:0007669"/>
    <property type="project" value="InterPro"/>
</dbReference>
<dbReference type="AlphaFoldDB" id="A0A921HPY5"/>
<dbReference type="PANTHER" id="PTHR30032">
    <property type="entry name" value="N-ACETYLMURAMOYL-L-ALANINE AMIDASE-RELATED"/>
    <property type="match status" value="1"/>
</dbReference>
<feature type="domain" description="Sporulation stage II protein D amidase enhancer LytB N-terminal" evidence="2">
    <location>
        <begin position="119"/>
        <end position="210"/>
    </location>
</feature>
<evidence type="ECO:0000256" key="1">
    <source>
        <dbReference type="SAM" id="SignalP"/>
    </source>
</evidence>
<evidence type="ECO:0000313" key="4">
    <source>
        <dbReference type="Proteomes" id="UP000780768"/>
    </source>
</evidence>
<dbReference type="InterPro" id="IPR013486">
    <property type="entry name" value="SpoIID/LytB"/>
</dbReference>
<name>A0A921HPY5_9FIRM</name>
<dbReference type="GO" id="GO:0030288">
    <property type="term" value="C:outer membrane-bounded periplasmic space"/>
    <property type="evidence" value="ECO:0007669"/>
    <property type="project" value="TreeGrafter"/>
</dbReference>
<dbReference type="EMBL" id="DYVR01000225">
    <property type="protein sequence ID" value="HJF85599.1"/>
    <property type="molecule type" value="Genomic_DNA"/>
</dbReference>
<reference evidence="3" key="2">
    <citation type="submission" date="2021-09" db="EMBL/GenBank/DDBJ databases">
        <authorList>
            <person name="Gilroy R."/>
        </authorList>
    </citation>
    <scope>NUCLEOTIDE SEQUENCE</scope>
    <source>
        <strain evidence="3">7318</strain>
    </source>
</reference>
<keyword evidence="1" id="KW-0732">Signal</keyword>
<dbReference type="InterPro" id="IPR013693">
    <property type="entry name" value="SpoIID/LytB_N"/>
</dbReference>
<accession>A0A921HPY5</accession>
<gene>
    <name evidence="3" type="ORF">K8V65_08065</name>
</gene>
<sequence>MNKLLKIICINLCCCFFIVTGAAAAPQKQEYIRVGLLQGQEMVTISAENDFVIKDIDNNKNYKYDKSKNVTVRQSERKVYIDKKGKETTTLIVAVKNNAPVVVNNKHYRGALIIQPHRAGLTVINRLPLEDYLRGVVAEEMPYSWPKEALKAQAVAARTFALYDKEDKKHAKEGFDVCATTDCQTYGGIASETSATDSAIKATRGQIITYANEPICAVFHAASGGFTENSEDVWSVTVPYLRSVDDSTEQSPYTDWSTQIKINDLSKTLARQYTNIGTIKEIDTTNFPQGVKKNSKTKVIKFTGSNKKTLELTGTQLRSLLGLKSNNFSLSLIQDKKKLKDSKKLKISKPDKTVLQINGKGLGHRLGMSQWGAKSLADDGRNYKQILQHYYSDVSIKSIY</sequence>
<dbReference type="PANTHER" id="PTHR30032:SF4">
    <property type="entry name" value="AMIDASE ENHANCER"/>
    <property type="match status" value="1"/>
</dbReference>
<dbReference type="Proteomes" id="UP000780768">
    <property type="component" value="Unassembled WGS sequence"/>
</dbReference>
<organism evidence="3 4">
    <name type="scientific">Megamonas hypermegale</name>
    <dbReference type="NCBI Taxonomy" id="158847"/>
    <lineage>
        <taxon>Bacteria</taxon>
        <taxon>Bacillati</taxon>
        <taxon>Bacillota</taxon>
        <taxon>Negativicutes</taxon>
        <taxon>Selenomonadales</taxon>
        <taxon>Selenomonadaceae</taxon>
        <taxon>Megamonas</taxon>
    </lineage>
</organism>
<feature type="chain" id="PRO_5038106800" evidence="1">
    <location>
        <begin position="25"/>
        <end position="400"/>
    </location>
</feature>
<protein>
    <submittedName>
        <fullName evidence="3">SpoIID/LytB domain-containing protein</fullName>
    </submittedName>
</protein>
<dbReference type="NCBIfam" id="TIGR02669">
    <property type="entry name" value="SpoIID_LytB"/>
    <property type="match status" value="1"/>
</dbReference>